<protein>
    <submittedName>
        <fullName evidence="1">FABP2 protein</fullName>
    </submittedName>
</protein>
<gene>
    <name evidence="1" type="primary">FABP2</name>
    <name evidence="1" type="ORF">BLAG_LOCUS6188</name>
</gene>
<dbReference type="AlphaFoldDB" id="A0A8J9YWQ6"/>
<dbReference type="EMBL" id="OV696698">
    <property type="protein sequence ID" value="CAH1243071.1"/>
    <property type="molecule type" value="Genomic_DNA"/>
</dbReference>
<keyword evidence="2" id="KW-1185">Reference proteome</keyword>
<dbReference type="CDD" id="cd00742">
    <property type="entry name" value="FABP"/>
    <property type="match status" value="1"/>
</dbReference>
<proteinExistence type="predicted"/>
<dbReference type="OrthoDB" id="9971011at2759"/>
<sequence length="141" mass="15828">MPFDIAKETGTWKASGNSDNYGEILQKLGVPPDMLPKILEIEYSVEMTVSGDKFTYKLTEFGQTSVNTFTLGVESEEQDAWGTKRMVTYSLEGDTLVNTYPSVDGKGLHFRSARRFVDDNTIRTELKVGDMEGWSEAKRVV</sequence>
<reference evidence="1" key="1">
    <citation type="submission" date="2022-01" db="EMBL/GenBank/DDBJ databases">
        <authorList>
            <person name="Braso-Vives M."/>
        </authorList>
    </citation>
    <scope>NUCLEOTIDE SEQUENCE</scope>
</reference>
<organism evidence="1 2">
    <name type="scientific">Branchiostoma lanceolatum</name>
    <name type="common">Common lancelet</name>
    <name type="synonym">Amphioxus lanceolatum</name>
    <dbReference type="NCBI Taxonomy" id="7740"/>
    <lineage>
        <taxon>Eukaryota</taxon>
        <taxon>Metazoa</taxon>
        <taxon>Chordata</taxon>
        <taxon>Cephalochordata</taxon>
        <taxon>Leptocardii</taxon>
        <taxon>Amphioxiformes</taxon>
        <taxon>Branchiostomatidae</taxon>
        <taxon>Branchiostoma</taxon>
    </lineage>
</organism>
<dbReference type="InterPro" id="IPR012674">
    <property type="entry name" value="Calycin"/>
</dbReference>
<dbReference type="Proteomes" id="UP000838412">
    <property type="component" value="Chromosome 13"/>
</dbReference>
<evidence type="ECO:0000313" key="2">
    <source>
        <dbReference type="Proteomes" id="UP000838412"/>
    </source>
</evidence>
<evidence type="ECO:0000313" key="1">
    <source>
        <dbReference type="EMBL" id="CAH1243071.1"/>
    </source>
</evidence>
<dbReference type="Gene3D" id="2.40.128.20">
    <property type="match status" value="1"/>
</dbReference>
<accession>A0A8J9YWQ6</accession>
<dbReference type="Pfam" id="PF14651">
    <property type="entry name" value="Lipocalin_7"/>
    <property type="match status" value="1"/>
</dbReference>
<dbReference type="SUPFAM" id="SSF50814">
    <property type="entry name" value="Lipocalins"/>
    <property type="match status" value="1"/>
</dbReference>
<name>A0A8J9YWQ6_BRALA</name>